<evidence type="ECO:0000313" key="8">
    <source>
        <dbReference type="EMBL" id="CAG9324759.1"/>
    </source>
</evidence>
<dbReference type="GO" id="GO:0140956">
    <property type="term" value="F:histone H3K79 trimethyltransferase activity"/>
    <property type="evidence" value="ECO:0007669"/>
    <property type="project" value="UniProtKB-EC"/>
</dbReference>
<proteinExistence type="inferred from homology"/>
<evidence type="ECO:0000256" key="2">
    <source>
        <dbReference type="ARBA" id="ARBA00020987"/>
    </source>
</evidence>
<dbReference type="PANTHER" id="PTHR21451">
    <property type="entry name" value="HISTONE H3 METHYLTRANSFERASE"/>
    <property type="match status" value="1"/>
</dbReference>
<comment type="subcellular location">
    <subcellularLocation>
        <location evidence="6">Nucleus</location>
    </subcellularLocation>
</comment>
<dbReference type="EMBL" id="CAJZBQ010000036">
    <property type="protein sequence ID" value="CAG9324759.1"/>
    <property type="molecule type" value="Genomic_DNA"/>
</dbReference>
<evidence type="ECO:0000256" key="5">
    <source>
        <dbReference type="ARBA" id="ARBA00047770"/>
    </source>
</evidence>
<evidence type="ECO:0000256" key="3">
    <source>
        <dbReference type="ARBA" id="ARBA00022853"/>
    </source>
</evidence>
<dbReference type="InterPro" id="IPR029063">
    <property type="entry name" value="SAM-dependent_MTases_sf"/>
</dbReference>
<dbReference type="Pfam" id="PF08123">
    <property type="entry name" value="DOT1"/>
    <property type="match status" value="1"/>
</dbReference>
<comment type="catalytic activity">
    <reaction evidence="5 6">
        <text>L-lysyl(79)-[histone H3] + 3 S-adenosyl-L-methionine = N(6),N(6),N(6)-trimethyl-L-lysyl(79)-[histone H3] + 3 S-adenosyl-L-homocysteine + 3 H(+)</text>
        <dbReference type="Rhea" id="RHEA:60328"/>
        <dbReference type="Rhea" id="RHEA-COMP:15549"/>
        <dbReference type="Rhea" id="RHEA-COMP:15552"/>
        <dbReference type="ChEBI" id="CHEBI:15378"/>
        <dbReference type="ChEBI" id="CHEBI:29969"/>
        <dbReference type="ChEBI" id="CHEBI:57856"/>
        <dbReference type="ChEBI" id="CHEBI:59789"/>
        <dbReference type="ChEBI" id="CHEBI:61961"/>
        <dbReference type="EC" id="2.1.1.360"/>
    </reaction>
</comment>
<protein>
    <recommendedName>
        <fullName evidence="2 6">Histone-lysine N-methyltransferase, H3 lysine-79 specific</fullName>
        <ecNumber evidence="1 6">2.1.1.360</ecNumber>
    </recommendedName>
    <alternativeName>
        <fullName evidence="4 6">Histone H3-K79 methyltransferase</fullName>
    </alternativeName>
</protein>
<dbReference type="AlphaFoldDB" id="A0AAU9J9C2"/>
<dbReference type="PROSITE" id="PS51569">
    <property type="entry name" value="DOT1"/>
    <property type="match status" value="1"/>
</dbReference>
<evidence type="ECO:0000256" key="4">
    <source>
        <dbReference type="ARBA" id="ARBA00029821"/>
    </source>
</evidence>
<keyword evidence="3 6" id="KW-0156">Chromatin regulator</keyword>
<keyword evidence="9" id="KW-1185">Reference proteome</keyword>
<evidence type="ECO:0000259" key="7">
    <source>
        <dbReference type="PROSITE" id="PS51569"/>
    </source>
</evidence>
<dbReference type="GO" id="GO:0032259">
    <property type="term" value="P:methylation"/>
    <property type="evidence" value="ECO:0007669"/>
    <property type="project" value="UniProtKB-KW"/>
</dbReference>
<keyword evidence="6" id="KW-0489">Methyltransferase</keyword>
<comment type="function">
    <text evidence="6">Histone methyltransferase that specifically trimethylates histone H3 to form H3K79me3. This methylation is required for telomere silencing and for the pachytene checkpoint during the meiotic cell cycle by allowing the recruitment of RAD9 to double strand breaks. Nucleosomes are preferred as substrate compared to free histone.</text>
</comment>
<dbReference type="GO" id="GO:0005634">
    <property type="term" value="C:nucleus"/>
    <property type="evidence" value="ECO:0007669"/>
    <property type="project" value="UniProtKB-SubCell"/>
</dbReference>
<evidence type="ECO:0000256" key="1">
    <source>
        <dbReference type="ARBA" id="ARBA00012190"/>
    </source>
</evidence>
<feature type="domain" description="DOT1" evidence="7">
    <location>
        <begin position="223"/>
        <end position="502"/>
    </location>
</feature>
<dbReference type="SUPFAM" id="SSF53335">
    <property type="entry name" value="S-adenosyl-L-methionine-dependent methyltransferases"/>
    <property type="match status" value="1"/>
</dbReference>
<dbReference type="Gene3D" id="3.40.50.150">
    <property type="entry name" value="Vaccinia Virus protein VP39"/>
    <property type="match status" value="1"/>
</dbReference>
<keyword evidence="6" id="KW-0949">S-adenosyl-L-methionine</keyword>
<evidence type="ECO:0000313" key="9">
    <source>
        <dbReference type="Proteomes" id="UP001162131"/>
    </source>
</evidence>
<name>A0AAU9J9C2_9CILI</name>
<organism evidence="8 9">
    <name type="scientific">Blepharisma stoltei</name>
    <dbReference type="NCBI Taxonomy" id="1481888"/>
    <lineage>
        <taxon>Eukaryota</taxon>
        <taxon>Sar</taxon>
        <taxon>Alveolata</taxon>
        <taxon>Ciliophora</taxon>
        <taxon>Postciliodesmatophora</taxon>
        <taxon>Heterotrichea</taxon>
        <taxon>Heterotrichida</taxon>
        <taxon>Blepharismidae</taxon>
        <taxon>Blepharisma</taxon>
    </lineage>
</organism>
<dbReference type="EC" id="2.1.1.360" evidence="1 6"/>
<dbReference type="PANTHER" id="PTHR21451:SF19">
    <property type="entry name" value="ACTIVATED IN BLOCKED UNFOLDED PROTEIN RESPONSE"/>
    <property type="match status" value="1"/>
</dbReference>
<keyword evidence="6" id="KW-0808">Transferase</keyword>
<gene>
    <name evidence="8" type="ORF">BSTOLATCC_MIC36539</name>
</gene>
<dbReference type="Proteomes" id="UP001162131">
    <property type="component" value="Unassembled WGS sequence"/>
</dbReference>
<evidence type="ECO:0000256" key="6">
    <source>
        <dbReference type="RuleBase" id="RU271113"/>
    </source>
</evidence>
<dbReference type="GO" id="GO:0051726">
    <property type="term" value="P:regulation of cell cycle"/>
    <property type="evidence" value="ECO:0007669"/>
    <property type="project" value="InterPro"/>
</dbReference>
<reference evidence="8" key="1">
    <citation type="submission" date="2021-09" db="EMBL/GenBank/DDBJ databases">
        <authorList>
            <consortium name="AG Swart"/>
            <person name="Singh M."/>
            <person name="Singh A."/>
            <person name="Seah K."/>
            <person name="Emmerich C."/>
        </authorList>
    </citation>
    <scope>NUCLEOTIDE SEQUENCE</scope>
    <source>
        <strain evidence="8">ATCC30299</strain>
    </source>
</reference>
<comment type="similarity">
    <text evidence="6">Belongs to the class I-like SAM-binding methyltransferase superfamily. DOT1 family.</text>
</comment>
<comment type="caution">
    <text evidence="8">The sequence shown here is derived from an EMBL/GenBank/DDBJ whole genome shotgun (WGS) entry which is preliminary data.</text>
</comment>
<keyword evidence="6" id="KW-0539">Nucleus</keyword>
<accession>A0AAU9J9C2</accession>
<dbReference type="InterPro" id="IPR030445">
    <property type="entry name" value="H3-K79_meTrfase"/>
</dbReference>
<comment type="miscellaneous">
    <text evidence="6">In contrast to other lysine histone methyltransferases, it does not contain a SET domain, suggesting the existence of another mechanism for methylation of lysine residues of histones.</text>
</comment>
<dbReference type="InterPro" id="IPR025789">
    <property type="entry name" value="DOT1_dom"/>
</dbReference>
<dbReference type="CDD" id="cd02440">
    <property type="entry name" value="AdoMet_MTases"/>
    <property type="match status" value="1"/>
</dbReference>
<sequence>MAEIRSEITNEADTYNEDQKIKSLYTPLQENIQTIKQGMHNTYTYFSIEVLDTSKMLTIYAEPCNEESDPDIYLSNTTPYVDMNNYIWESTKIGADKLQIHPYDAGFKVGTYYIGVHAYKQGLNTFKVWYTLTEIPISLELNQVYTGIVHDWKYFKFPIKHAGDSRIEVKLSPGYGKLALFVSKDLYYPSEKEHQWSLGFYGDISIFDDDFFGSTYDVLDLDPYDEYLKRNYTRRPTALELERIAKLEETEPRRTDGGELRFCIDSDDWKCTSEACFVSVRNLTNEDVEFNISQREVPEVELVPPELAHRYQYFTKLFEDVDGGNVSGAERKRLKITGKCEFTYGEIEFMHMVPIFELCKPKEGEVFYDLGCGAGKCLVAAALAFPNLRLCKGIELLPGLCDLCKRTVDSMYGEIQAAPIEVIQGDILEIDWSDADIIYTSSICFPQEIIEGMLVKASQLKKGSRIITLKLFPPNEVFETKFNVRVKMTWGKTAVYVLEKIV</sequence>